<feature type="transmembrane region" description="Helical" evidence="1">
    <location>
        <begin position="39"/>
        <end position="60"/>
    </location>
</feature>
<feature type="transmembrane region" description="Helical" evidence="1">
    <location>
        <begin position="100"/>
        <end position="124"/>
    </location>
</feature>
<dbReference type="Proteomes" id="UP000219688">
    <property type="component" value="Unassembled WGS sequence"/>
</dbReference>
<gene>
    <name evidence="2" type="ORF">SAMN05421879_105139</name>
</gene>
<keyword evidence="1" id="KW-0472">Membrane</keyword>
<keyword evidence="3" id="KW-1185">Reference proteome</keyword>
<protein>
    <submittedName>
        <fullName evidence="2">Uncharacterized protein</fullName>
    </submittedName>
</protein>
<reference evidence="3" key="1">
    <citation type="submission" date="2017-08" db="EMBL/GenBank/DDBJ databases">
        <authorList>
            <person name="Varghese N."/>
            <person name="Submissions S."/>
        </authorList>
    </citation>
    <scope>NUCLEOTIDE SEQUENCE [LARGE SCALE GENOMIC DNA]</scope>
    <source>
        <strain evidence="3">USBA17B2</strain>
    </source>
</reference>
<dbReference type="STRING" id="1122622.GCA_000421185_00561"/>
<proteinExistence type="predicted"/>
<dbReference type="RefSeq" id="WP_097188042.1">
    <property type="nucleotide sequence ID" value="NZ_OBQK01000005.1"/>
</dbReference>
<evidence type="ECO:0000313" key="3">
    <source>
        <dbReference type="Proteomes" id="UP000219688"/>
    </source>
</evidence>
<keyword evidence="1" id="KW-1133">Transmembrane helix</keyword>
<name>A0A285VNB1_9MICO</name>
<sequence>MNGSSAYLDPPTLVLLLGGMAVALVTLVAGLNGRAPGRVTVGLTALLQAAVLAYAGLYLLRQLRGEAPVGPAWELWAYLVTVLLLPALALVWAREERTRWSTFVLAVAAFTVAVMAARTAQIWYGVGMLP</sequence>
<dbReference type="EMBL" id="OBQK01000005">
    <property type="protein sequence ID" value="SOC55549.1"/>
    <property type="molecule type" value="Genomic_DNA"/>
</dbReference>
<organism evidence="2 3">
    <name type="scientific">Ornithinimicrobium cerasi</name>
    <dbReference type="NCBI Taxonomy" id="2248773"/>
    <lineage>
        <taxon>Bacteria</taxon>
        <taxon>Bacillati</taxon>
        <taxon>Actinomycetota</taxon>
        <taxon>Actinomycetes</taxon>
        <taxon>Micrococcales</taxon>
        <taxon>Ornithinimicrobiaceae</taxon>
        <taxon>Ornithinimicrobium</taxon>
    </lineage>
</organism>
<keyword evidence="1" id="KW-0812">Transmembrane</keyword>
<evidence type="ECO:0000256" key="1">
    <source>
        <dbReference type="SAM" id="Phobius"/>
    </source>
</evidence>
<feature type="transmembrane region" description="Helical" evidence="1">
    <location>
        <begin position="75"/>
        <end position="93"/>
    </location>
</feature>
<dbReference type="AlphaFoldDB" id="A0A285VNB1"/>
<evidence type="ECO:0000313" key="2">
    <source>
        <dbReference type="EMBL" id="SOC55549.1"/>
    </source>
</evidence>
<feature type="transmembrane region" description="Helical" evidence="1">
    <location>
        <begin position="12"/>
        <end position="32"/>
    </location>
</feature>
<accession>A0A285VNB1</accession>